<dbReference type="SUPFAM" id="SSF51344">
    <property type="entry name" value="Epsilon subunit of F1F0-ATP synthase N-terminal domain"/>
    <property type="match status" value="1"/>
</dbReference>
<dbReference type="AlphaFoldDB" id="A0A1G7D354"/>
<dbReference type="STRING" id="641691.SAMN05421636_105118"/>
<dbReference type="Gene3D" id="2.60.15.10">
    <property type="entry name" value="F0F1 ATP synthase delta/epsilon subunit, N-terminal"/>
    <property type="match status" value="1"/>
</dbReference>
<dbReference type="InterPro" id="IPR024037">
    <property type="entry name" value="Alt_ATP_synth_F1_esu"/>
</dbReference>
<dbReference type="Proteomes" id="UP000199109">
    <property type="component" value="Unassembled WGS sequence"/>
</dbReference>
<evidence type="ECO:0000256" key="1">
    <source>
        <dbReference type="ARBA" id="ARBA00023196"/>
    </source>
</evidence>
<feature type="domain" description="ATP synthase F1 complex delta/epsilon subunit N-terminal" evidence="3">
    <location>
        <begin position="2"/>
        <end position="81"/>
    </location>
</feature>
<dbReference type="GO" id="GO:0045259">
    <property type="term" value="C:proton-transporting ATP synthase complex"/>
    <property type="evidence" value="ECO:0007669"/>
    <property type="project" value="UniProtKB-KW"/>
</dbReference>
<name>A0A1G7D354_9FLAO</name>
<protein>
    <submittedName>
        <fullName evidence="4">F-type H+-transporting ATPase subunit epsilon</fullName>
    </submittedName>
</protein>
<dbReference type="OrthoDB" id="9804110at2"/>
<keyword evidence="5" id="KW-1185">Reference proteome</keyword>
<dbReference type="InterPro" id="IPR036771">
    <property type="entry name" value="ATPsynth_dsu/esu_N"/>
</dbReference>
<accession>A0A1G7D354</accession>
<dbReference type="InterPro" id="IPR020546">
    <property type="entry name" value="ATP_synth_F1_dsu/esu_N"/>
</dbReference>
<gene>
    <name evidence="4" type="ORF">SAMN05421636_105118</name>
</gene>
<sequence length="129" mass="14569">MELFILLPFKVFLKISGIQRIVVDTNMGSYGFLPQRLDCIAALIPGILTYETQQGSIHYIAVDEGILTKTENKVQISVRNAIAGADLGKLREAIETEFKNLDEKERETRKSVAKLETEFIQGIKKLRQT</sequence>
<dbReference type="EMBL" id="FNAO01000005">
    <property type="protein sequence ID" value="SDE45155.1"/>
    <property type="molecule type" value="Genomic_DNA"/>
</dbReference>
<keyword evidence="2" id="KW-0175">Coiled coil</keyword>
<evidence type="ECO:0000256" key="2">
    <source>
        <dbReference type="SAM" id="Coils"/>
    </source>
</evidence>
<dbReference type="NCBIfam" id="NF004871">
    <property type="entry name" value="PRK06228.1"/>
    <property type="match status" value="1"/>
</dbReference>
<dbReference type="NCBIfam" id="TIGR03166">
    <property type="entry name" value="alt_F1F0_F1_eps"/>
    <property type="match status" value="1"/>
</dbReference>
<proteinExistence type="predicted"/>
<evidence type="ECO:0000313" key="4">
    <source>
        <dbReference type="EMBL" id="SDE45155.1"/>
    </source>
</evidence>
<evidence type="ECO:0000259" key="3">
    <source>
        <dbReference type="Pfam" id="PF02823"/>
    </source>
</evidence>
<reference evidence="4 5" key="1">
    <citation type="submission" date="2016-10" db="EMBL/GenBank/DDBJ databases">
        <authorList>
            <person name="de Groot N.N."/>
        </authorList>
    </citation>
    <scope>NUCLEOTIDE SEQUENCE [LARGE SCALE GENOMIC DNA]</scope>
    <source>
        <strain evidence="4 5">DSM 23421</strain>
    </source>
</reference>
<keyword evidence="1" id="KW-0066">ATP synthesis</keyword>
<feature type="coiled-coil region" evidence="2">
    <location>
        <begin position="87"/>
        <end position="118"/>
    </location>
</feature>
<keyword evidence="1" id="KW-0139">CF(1)</keyword>
<dbReference type="Pfam" id="PF02823">
    <property type="entry name" value="ATP-synt_DE_N"/>
    <property type="match status" value="1"/>
</dbReference>
<evidence type="ECO:0000313" key="5">
    <source>
        <dbReference type="Proteomes" id="UP000199109"/>
    </source>
</evidence>
<dbReference type="GO" id="GO:0015986">
    <property type="term" value="P:proton motive force-driven ATP synthesis"/>
    <property type="evidence" value="ECO:0007669"/>
    <property type="project" value="InterPro"/>
</dbReference>
<organism evidence="4 5">
    <name type="scientific">Pricia antarctica</name>
    <dbReference type="NCBI Taxonomy" id="641691"/>
    <lineage>
        <taxon>Bacteria</taxon>
        <taxon>Pseudomonadati</taxon>
        <taxon>Bacteroidota</taxon>
        <taxon>Flavobacteriia</taxon>
        <taxon>Flavobacteriales</taxon>
        <taxon>Flavobacteriaceae</taxon>
        <taxon>Pricia</taxon>
    </lineage>
</organism>